<evidence type="ECO:0000313" key="3">
    <source>
        <dbReference type="Proteomes" id="UP000092321"/>
    </source>
</evidence>
<feature type="region of interest" description="Disordered" evidence="1">
    <location>
        <begin position="1"/>
        <end position="23"/>
    </location>
</feature>
<feature type="compositionally biased region" description="Low complexity" evidence="1">
    <location>
        <begin position="186"/>
        <end position="200"/>
    </location>
</feature>
<feature type="region of interest" description="Disordered" evidence="1">
    <location>
        <begin position="181"/>
        <end position="224"/>
    </location>
</feature>
<evidence type="ECO:0000256" key="1">
    <source>
        <dbReference type="SAM" id="MobiDB-lite"/>
    </source>
</evidence>
<feature type="compositionally biased region" description="Polar residues" evidence="1">
    <location>
        <begin position="14"/>
        <end position="23"/>
    </location>
</feature>
<protein>
    <recommendedName>
        <fullName evidence="4">RabGAP/TBC</fullName>
    </recommendedName>
</protein>
<proteinExistence type="predicted"/>
<feature type="compositionally biased region" description="Basic and acidic residues" evidence="1">
    <location>
        <begin position="1"/>
        <end position="12"/>
    </location>
</feature>
<feature type="compositionally biased region" description="Basic and acidic residues" evidence="1">
    <location>
        <begin position="201"/>
        <end position="224"/>
    </location>
</feature>
<evidence type="ECO:0008006" key="4">
    <source>
        <dbReference type="Google" id="ProtNLM"/>
    </source>
</evidence>
<feature type="region of interest" description="Disordered" evidence="1">
    <location>
        <begin position="54"/>
        <end position="97"/>
    </location>
</feature>
<dbReference type="Proteomes" id="UP000092321">
    <property type="component" value="Unassembled WGS sequence"/>
</dbReference>
<accession>A0A1B7T9M8</accession>
<organism evidence="2 3">
    <name type="scientific">Hanseniaspora valbyensis NRRL Y-1626</name>
    <dbReference type="NCBI Taxonomy" id="766949"/>
    <lineage>
        <taxon>Eukaryota</taxon>
        <taxon>Fungi</taxon>
        <taxon>Dikarya</taxon>
        <taxon>Ascomycota</taxon>
        <taxon>Saccharomycotina</taxon>
        <taxon>Saccharomycetes</taxon>
        <taxon>Saccharomycodales</taxon>
        <taxon>Saccharomycodaceae</taxon>
        <taxon>Hanseniaspora</taxon>
    </lineage>
</organism>
<evidence type="ECO:0000313" key="2">
    <source>
        <dbReference type="EMBL" id="OBA25442.1"/>
    </source>
</evidence>
<sequence>MIENKDTNRPVKENTLNSNNIDMSNSLNTFQIQNSNRSTTTNNLLMNNNAATTASKGSTQLNSTPSNNHNNNNINNNLKSINKKSNGTNSNYQSHHLHQYQKHQNYEDSMKFKQTLMKEVVELVKENDHNALAYLARTSGIPPQLRHLVWPILLKYHPFVLCPNIMTNTLHFNINHEQLKDENKKSTTGSSSPSSSSPKVSGKETIADNKMEKTNIEQDKESKKTQIHHINWDYQPENREQEDIIHSIKKDISKYIMVKHEDTVLVKEIIDCVMKFLNKWGKIFKYESGLTWVCLSLMEWCSPFPYEEETKTLNVLPGRSFYRSTHLHTSNKHETDTISNTGTDFSTNTNERVLKKISRNLFLEYPLIDNISNVYANKNTNLLTERTTFQELFEKTLLVFLHAPDLKTIIGNQESKLSQDYSPVISGGDFNFNQNLFYKMFEDCFPDLYQPFIDQLSGVINTSQNSWMYYWLKFASVRTFHKSDRARFWDLMFGWRANPMNLDFFLKYKNDNLKINHFYKNEMPERWLIPQQIGDLSLKQQIEKYCNQNEDYFCYFRFLHF</sequence>
<comment type="caution">
    <text evidence="2">The sequence shown here is derived from an EMBL/GenBank/DDBJ whole genome shotgun (WGS) entry which is preliminary data.</text>
</comment>
<feature type="compositionally biased region" description="Polar residues" evidence="1">
    <location>
        <begin position="56"/>
        <end position="65"/>
    </location>
</feature>
<keyword evidence="3" id="KW-1185">Reference proteome</keyword>
<feature type="compositionally biased region" description="Low complexity" evidence="1">
    <location>
        <begin position="66"/>
        <end position="86"/>
    </location>
</feature>
<gene>
    <name evidence="2" type="ORF">HANVADRAFT_8019</name>
</gene>
<dbReference type="EMBL" id="LXPE01000102">
    <property type="protein sequence ID" value="OBA25442.1"/>
    <property type="molecule type" value="Genomic_DNA"/>
</dbReference>
<dbReference type="AlphaFoldDB" id="A0A1B7T9M8"/>
<dbReference type="OrthoDB" id="3971231at2759"/>
<name>A0A1B7T9M8_9ASCO</name>
<reference evidence="3" key="1">
    <citation type="journal article" date="2016" name="Proc. Natl. Acad. Sci. U.S.A.">
        <title>Comparative genomics of biotechnologically important yeasts.</title>
        <authorList>
            <person name="Riley R."/>
            <person name="Haridas S."/>
            <person name="Wolfe K.H."/>
            <person name="Lopes M.R."/>
            <person name="Hittinger C.T."/>
            <person name="Goeker M."/>
            <person name="Salamov A.A."/>
            <person name="Wisecaver J.H."/>
            <person name="Long T.M."/>
            <person name="Calvey C.H."/>
            <person name="Aerts A.L."/>
            <person name="Barry K.W."/>
            <person name="Choi C."/>
            <person name="Clum A."/>
            <person name="Coughlan A.Y."/>
            <person name="Deshpande S."/>
            <person name="Douglass A.P."/>
            <person name="Hanson S.J."/>
            <person name="Klenk H.-P."/>
            <person name="LaButti K.M."/>
            <person name="Lapidus A."/>
            <person name="Lindquist E.A."/>
            <person name="Lipzen A.M."/>
            <person name="Meier-Kolthoff J.P."/>
            <person name="Ohm R.A."/>
            <person name="Otillar R.P."/>
            <person name="Pangilinan J.L."/>
            <person name="Peng Y."/>
            <person name="Rokas A."/>
            <person name="Rosa C.A."/>
            <person name="Scheuner C."/>
            <person name="Sibirny A.A."/>
            <person name="Slot J.C."/>
            <person name="Stielow J.B."/>
            <person name="Sun H."/>
            <person name="Kurtzman C.P."/>
            <person name="Blackwell M."/>
            <person name="Grigoriev I.V."/>
            <person name="Jeffries T.W."/>
        </authorList>
    </citation>
    <scope>NUCLEOTIDE SEQUENCE [LARGE SCALE GENOMIC DNA]</scope>
    <source>
        <strain evidence="3">NRRL Y-1626</strain>
    </source>
</reference>